<comment type="caution">
    <text evidence="1">The sequence shown here is derived from an EMBL/GenBank/DDBJ whole genome shotgun (WGS) entry which is preliminary data.</text>
</comment>
<proteinExistence type="predicted"/>
<sequence length="115" mass="13004">MRFGPAEEWIILAADMKRYHSLFVNGTDGKQQRMSITRIKKQLQVISKMPQEKVLSKHVPITSSSMHFEMAGYIYELDEGQLARLVDQTEGHLATASSRSMATARKSFATWAKTA</sequence>
<reference evidence="1" key="1">
    <citation type="submission" date="2023-10" db="EMBL/GenBank/DDBJ databases">
        <authorList>
            <person name="Chen Y."/>
            <person name="Shah S."/>
            <person name="Dougan E. K."/>
            <person name="Thang M."/>
            <person name="Chan C."/>
        </authorList>
    </citation>
    <scope>NUCLEOTIDE SEQUENCE [LARGE SCALE GENOMIC DNA]</scope>
</reference>
<evidence type="ECO:0000313" key="1">
    <source>
        <dbReference type="EMBL" id="CAK0909573.1"/>
    </source>
</evidence>
<accession>A0ABN9YEY8</accession>
<evidence type="ECO:0000313" key="2">
    <source>
        <dbReference type="Proteomes" id="UP001189429"/>
    </source>
</evidence>
<organism evidence="1 2">
    <name type="scientific">Prorocentrum cordatum</name>
    <dbReference type="NCBI Taxonomy" id="2364126"/>
    <lineage>
        <taxon>Eukaryota</taxon>
        <taxon>Sar</taxon>
        <taxon>Alveolata</taxon>
        <taxon>Dinophyceae</taxon>
        <taxon>Prorocentrales</taxon>
        <taxon>Prorocentraceae</taxon>
        <taxon>Prorocentrum</taxon>
    </lineage>
</organism>
<dbReference type="Proteomes" id="UP001189429">
    <property type="component" value="Unassembled WGS sequence"/>
</dbReference>
<dbReference type="EMBL" id="CAUYUJ010022219">
    <property type="protein sequence ID" value="CAK0909573.1"/>
    <property type="molecule type" value="Genomic_DNA"/>
</dbReference>
<name>A0ABN9YEY8_9DINO</name>
<keyword evidence="2" id="KW-1185">Reference proteome</keyword>
<protein>
    <submittedName>
        <fullName evidence="1">Uncharacterized protein</fullName>
    </submittedName>
</protein>
<gene>
    <name evidence="1" type="ORF">PCOR1329_LOCUS83948</name>
</gene>